<sequence length="123" mass="13736">MRCPGKTDNRSSHATPCRDPCVVINTRRAFETVAGQDDRRCFGNQQTAANIEKTLCSIVYIRDNNIPPFGALLQGICQGMLVPSGRYSGLSKYFSTTLARFHALHVSYVRNVVQALCRMLPDR</sequence>
<name>A9H4D7_GLUDA</name>
<dbReference type="KEGG" id="gdi:GDI3481"/>
<accession>A9H4D7</accession>
<proteinExistence type="predicted"/>
<gene>
    <name evidence="1" type="ordered locus">GDI3481</name>
</gene>
<dbReference type="EMBL" id="AM889285">
    <property type="protein sequence ID" value="CAP57424.1"/>
    <property type="molecule type" value="Genomic_DNA"/>
</dbReference>
<reference evidence="1 2" key="1">
    <citation type="journal article" date="2009" name="BMC Genomics">
        <title>Complete genome sequence of the sugarcane nitrogen-fixing endophyte Gluconacetobacter diazotrophicus Pal5.</title>
        <authorList>
            <person name="Bertalan M."/>
            <person name="Albano R."/>
            <person name="Padua V."/>
            <person name="Rouws L."/>
            <person name="Rojas C."/>
            <person name="Hemerly A."/>
            <person name="Teixeira K."/>
            <person name="Schwab S."/>
            <person name="Araujo J."/>
            <person name="Oliveira A."/>
            <person name="Franca L."/>
            <person name="Magalhaes V."/>
            <person name="Alqueres S."/>
            <person name="Cardoso A."/>
            <person name="Almeida W."/>
            <person name="Loureiro M.M."/>
            <person name="Nogueira E."/>
            <person name="Cidade D."/>
            <person name="Oliveira D."/>
            <person name="Simao T."/>
            <person name="Macedo J."/>
            <person name="Valadao A."/>
            <person name="Dreschsel M."/>
            <person name="Freitas F."/>
            <person name="Vidal M."/>
            <person name="Guedes H."/>
            <person name="Rodrigues E."/>
            <person name="Meneses C."/>
            <person name="Brioso P."/>
            <person name="Pozzer L."/>
            <person name="Figueiredo D."/>
            <person name="Montano H."/>
            <person name="Junior J."/>
            <person name="Filho G."/>
            <person name="Flores V."/>
            <person name="Ferreira B."/>
            <person name="Branco A."/>
            <person name="Gonzalez P."/>
            <person name="Guillobel H."/>
            <person name="Lemos M."/>
            <person name="Seibel L."/>
            <person name="Macedo J."/>
            <person name="Alves-Ferreira M."/>
            <person name="Sachetto-Martins G."/>
            <person name="Coelho A."/>
            <person name="Santos E."/>
            <person name="Amaral G."/>
            <person name="Neves A."/>
            <person name="Pacheco A.B."/>
            <person name="Carvalho D."/>
            <person name="Lery L."/>
            <person name="Bisch P."/>
            <person name="Rossle S.C."/>
            <person name="Urmenyi T."/>
            <person name="Kruger W.V."/>
            <person name="Martins O."/>
            <person name="Baldani J.I."/>
            <person name="Ferreira P.C."/>
        </authorList>
    </citation>
    <scope>NUCLEOTIDE SEQUENCE [LARGE SCALE GENOMIC DNA]</scope>
    <source>
        <strain evidence="2">ATCC 49037 / DSM 5601 / CCUG 37298 / CIP 103539 / LMG 7603 / PAl5</strain>
    </source>
</reference>
<keyword evidence="2" id="KW-1185">Reference proteome</keyword>
<dbReference type="AlphaFoldDB" id="A9H4D7"/>
<evidence type="ECO:0000313" key="1">
    <source>
        <dbReference type="EMBL" id="CAP57424.1"/>
    </source>
</evidence>
<protein>
    <submittedName>
        <fullName evidence="1">Uncharacterized protein</fullName>
    </submittedName>
</protein>
<organism evidence="1 2">
    <name type="scientific">Gluconacetobacter diazotrophicus (strain ATCC 49037 / DSM 5601 / CCUG 37298 / CIP 103539 / LMG 7603 / PAl5)</name>
    <dbReference type="NCBI Taxonomy" id="272568"/>
    <lineage>
        <taxon>Bacteria</taxon>
        <taxon>Pseudomonadati</taxon>
        <taxon>Pseudomonadota</taxon>
        <taxon>Alphaproteobacteria</taxon>
        <taxon>Acetobacterales</taxon>
        <taxon>Acetobacteraceae</taxon>
        <taxon>Gluconacetobacter</taxon>
    </lineage>
</organism>
<dbReference type="Proteomes" id="UP000001176">
    <property type="component" value="Chromosome"/>
</dbReference>
<evidence type="ECO:0000313" key="2">
    <source>
        <dbReference type="Proteomes" id="UP000001176"/>
    </source>
</evidence>